<dbReference type="PANTHER" id="PTHR33050:SF7">
    <property type="entry name" value="RIBONUCLEASE H"/>
    <property type="match status" value="1"/>
</dbReference>
<dbReference type="InterPro" id="IPR013762">
    <property type="entry name" value="Integrase-like_cat_sf"/>
</dbReference>
<accession>A0A401GK81</accession>
<dbReference type="SUPFAM" id="SSF47823">
    <property type="entry name" value="lambda integrase-like, N-terminal domain"/>
    <property type="match status" value="1"/>
</dbReference>
<name>A0A401GK81_9APHY</name>
<dbReference type="InterPro" id="IPR011010">
    <property type="entry name" value="DNA_brk_join_enz"/>
</dbReference>
<reference evidence="4 5" key="1">
    <citation type="journal article" date="2018" name="Sci. Rep.">
        <title>Genome sequence of the cauliflower mushroom Sparassis crispa (Hanabiratake) and its association with beneficial usage.</title>
        <authorList>
            <person name="Kiyama R."/>
            <person name="Furutani Y."/>
            <person name="Kawaguchi K."/>
            <person name="Nakanishi T."/>
        </authorList>
    </citation>
    <scope>NUCLEOTIDE SEQUENCE [LARGE SCALE GENOMIC DNA]</scope>
</reference>
<dbReference type="PANTHER" id="PTHR33050">
    <property type="entry name" value="REVERSE TRANSCRIPTASE DOMAIN-CONTAINING PROTEIN"/>
    <property type="match status" value="1"/>
</dbReference>
<sequence length="1451" mass="161505">MPQTRAAARQQQAPISSPAPIEGSAQERSSSAPAPSPFRIKILARRARTPPPASSPLPAVPPRPRKRVRREPVAEPPLPEALSPFAAFNSDEDIPWMTQASANASSPTRPTLSHRSRESSPIQANNALSTPSTVRSSRAAVRALLSNACSSHVLKYPRLVRLPILPTLHCPSQPLALSCRLHLYSCFYASLYLSLFSRVHISDSSPEGLVLATSRHDFPSQSVQLAGNMLPDLPAVVTCMEKGWKQYIPLSLLTNQACKTAALRASKEHLKLDNGSVSIAQAPLDARGEKHLTTTDFMEASGRFLNIISVHYPDVSGRALIHDQFEKHFHMIVRRVDFGQYPGLYVEYDIQIRRLHASGRRFRPADWQHEIFTNICDEFLLGSASGRFTSAGYPVENAPPAFLSVQPRSSVNSRPPQRTSFRADPKPNDAYNLSTLLATIRCFLCGATTHVGRNCKHNVLPFLGAPSLTVIVSTSAPCAANPVMGPMLAQKLDFCPIVTPLRWSVWRDELEAAGCLDSFLDIPSGIRDGFHIGVNSLPSSTYIPRNHSSASDHPEVILDYIATELLARRYFGPFHPSRLEQLIGPFWSSPLGTVPKANSPGVFRIIQDFSYPRHNPAMPSVNSDIDSDDFQCEWGTFAACVLLILRAPPGTQASVNDVEKAYRCVPIAPQHQPLVVIMWKGLIYMDHCAAFGTSSAPGIFGRIADAAVRIFRHHGVQDVIKWVDDFVFFRYPSGTAVDGSHLYSYDESLFFSVAERLGWPWSMSKHMPFADCFEYNGFRWSISMRTVEIPLRKKEKYLSRLQPWTAGCKVTRKDCDRLVGTLNHCCLALPAGRSRLPSLYRLSASFAHTSSEYVRRSVSSAVLDDLRWWHDQLSLSFCGSSLVIPPRDNSRTIFVDASSSWGIGLVVNGRWLAWQLVPGWKDDGREIGWAEMVAVELAVRFLIHDDVCDSRITIHSDNKGVVGALDAGRSRGVQQNRILQHIVSMFASHGIWVDMEWVPTKDNPADGPSRGQLPPDTYKLSLYPCSQLHPPLILRMHSSCTMVSTDLSASLDHFFDFIRKHPTERYPSRHLRSTPLCRFSPYPKPRSTHNAHGPTRLVLSAAQIHPGATLMSSAADAKLLHVLDASLADSTTKNYRSSLNSFFRFCDAERVPPLFRLPASEHLLCCFAASKAGLRPRNTVQNYISAVRAWHIIQGVNWNGGLRLSYVLRGVENLAPDRKPPRPPVTRVMLELLHENLDTSIPLNACIVAAANTAFWTQSRLGEILSPAMHSYDPRKIPSRQHLSSPSTEHGACTLHYPWTKTKKYAGDKSTVTRQLGSSDPIASLQHHLLVNDAPVHFPLFTYHDRSGSFVCLTRKLLLRVCNTIWKQRGIAHTTGHSFRIGGTTELLMKGVDPAVVKVMGRWSSDAFLRYWRNLEIIVPLHAQLLAPRVQPFLPSTLKSRSRKHVTFKVV</sequence>
<dbReference type="Gene3D" id="1.10.150.130">
    <property type="match status" value="1"/>
</dbReference>
<evidence type="ECO:0000313" key="4">
    <source>
        <dbReference type="EMBL" id="GBE82554.1"/>
    </source>
</evidence>
<keyword evidence="4" id="KW-0695">RNA-directed DNA polymerase</keyword>
<keyword evidence="4" id="KW-0808">Transferase</keyword>
<protein>
    <submittedName>
        <fullName evidence="4">Putative reverse transcriptase domain protein</fullName>
    </submittedName>
</protein>
<gene>
    <name evidence="4" type="ORF">SCP_0409380</name>
</gene>
<feature type="region of interest" description="Disordered" evidence="3">
    <location>
        <begin position="1"/>
        <end position="84"/>
    </location>
</feature>
<comment type="caution">
    <text evidence="4">The sequence shown here is derived from an EMBL/GenBank/DDBJ whole genome shotgun (WGS) entry which is preliminary data.</text>
</comment>
<keyword evidence="4" id="KW-0548">Nucleotidyltransferase</keyword>
<dbReference type="EMBL" id="BFAD01000004">
    <property type="protein sequence ID" value="GBE82554.1"/>
    <property type="molecule type" value="Genomic_DNA"/>
</dbReference>
<dbReference type="GO" id="GO:0006310">
    <property type="term" value="P:DNA recombination"/>
    <property type="evidence" value="ECO:0007669"/>
    <property type="project" value="UniProtKB-KW"/>
</dbReference>
<dbReference type="GO" id="GO:0003677">
    <property type="term" value="F:DNA binding"/>
    <property type="evidence" value="ECO:0007669"/>
    <property type="project" value="UniProtKB-KW"/>
</dbReference>
<dbReference type="GO" id="GO:0015074">
    <property type="term" value="P:DNA integration"/>
    <property type="evidence" value="ECO:0007669"/>
    <property type="project" value="InterPro"/>
</dbReference>
<feature type="region of interest" description="Disordered" evidence="3">
    <location>
        <begin position="406"/>
        <end position="426"/>
    </location>
</feature>
<organism evidence="4 5">
    <name type="scientific">Sparassis crispa</name>
    <dbReference type="NCBI Taxonomy" id="139825"/>
    <lineage>
        <taxon>Eukaryota</taxon>
        <taxon>Fungi</taxon>
        <taxon>Dikarya</taxon>
        <taxon>Basidiomycota</taxon>
        <taxon>Agaricomycotina</taxon>
        <taxon>Agaricomycetes</taxon>
        <taxon>Polyporales</taxon>
        <taxon>Sparassidaceae</taxon>
        <taxon>Sparassis</taxon>
    </lineage>
</organism>
<dbReference type="GeneID" id="38779471"/>
<evidence type="ECO:0000256" key="2">
    <source>
        <dbReference type="ARBA" id="ARBA00023172"/>
    </source>
</evidence>
<keyword evidence="2" id="KW-0233">DNA recombination</keyword>
<evidence type="ECO:0000256" key="1">
    <source>
        <dbReference type="ARBA" id="ARBA00023125"/>
    </source>
</evidence>
<dbReference type="Proteomes" id="UP000287166">
    <property type="component" value="Unassembled WGS sequence"/>
</dbReference>
<evidence type="ECO:0000256" key="3">
    <source>
        <dbReference type="SAM" id="MobiDB-lite"/>
    </source>
</evidence>
<keyword evidence="1" id="KW-0238">DNA-binding</keyword>
<dbReference type="GO" id="GO:0003964">
    <property type="term" value="F:RNA-directed DNA polymerase activity"/>
    <property type="evidence" value="ECO:0007669"/>
    <property type="project" value="UniProtKB-KW"/>
</dbReference>
<dbReference type="RefSeq" id="XP_027613467.1">
    <property type="nucleotide sequence ID" value="XM_027757666.1"/>
</dbReference>
<feature type="compositionally biased region" description="Pro residues" evidence="3">
    <location>
        <begin position="49"/>
        <end position="62"/>
    </location>
</feature>
<dbReference type="InterPro" id="IPR010998">
    <property type="entry name" value="Integrase_recombinase_N"/>
</dbReference>
<proteinExistence type="predicted"/>
<dbReference type="InParanoid" id="A0A401GK81"/>
<dbReference type="Gene3D" id="1.10.443.10">
    <property type="entry name" value="Intergrase catalytic core"/>
    <property type="match status" value="1"/>
</dbReference>
<dbReference type="SUPFAM" id="SSF56672">
    <property type="entry name" value="DNA/RNA polymerases"/>
    <property type="match status" value="1"/>
</dbReference>
<feature type="region of interest" description="Disordered" evidence="3">
    <location>
        <begin position="100"/>
        <end position="133"/>
    </location>
</feature>
<keyword evidence="5" id="KW-1185">Reference proteome</keyword>
<dbReference type="InterPro" id="IPR043502">
    <property type="entry name" value="DNA/RNA_pol_sf"/>
</dbReference>
<feature type="compositionally biased region" description="Polar residues" evidence="3">
    <location>
        <begin position="406"/>
        <end position="420"/>
    </location>
</feature>
<dbReference type="InterPro" id="IPR052055">
    <property type="entry name" value="Hepadnavirus_pol/RT"/>
</dbReference>
<dbReference type="OrthoDB" id="3248529at2759"/>
<evidence type="ECO:0000313" key="5">
    <source>
        <dbReference type="Proteomes" id="UP000287166"/>
    </source>
</evidence>
<feature type="compositionally biased region" description="Low complexity" evidence="3">
    <location>
        <begin position="1"/>
        <end position="21"/>
    </location>
</feature>
<dbReference type="SUPFAM" id="SSF56349">
    <property type="entry name" value="DNA breaking-rejoining enzymes"/>
    <property type="match status" value="1"/>
</dbReference>